<keyword evidence="2" id="KW-1185">Reference proteome</keyword>
<sequence>MKKQATKPKLSFFSSVVIAGVSSDNELILSDLNLHKINIDFIKVKEKEMDENLKETMLSLGIKKFNPSDVFEVKIKDRRMLHLRDLSVG</sequence>
<protein>
    <submittedName>
        <fullName evidence="1">Uncharacterized protein</fullName>
    </submittedName>
</protein>
<dbReference type="AlphaFoldDB" id="A0A143HC86"/>
<proteinExistence type="predicted"/>
<gene>
    <name evidence="1" type="ORF">ATY39_05945</name>
</gene>
<dbReference type="RefSeq" id="WP_066787225.1">
    <property type="nucleotide sequence ID" value="NZ_CP014806.1"/>
</dbReference>
<reference evidence="2" key="2">
    <citation type="submission" date="2016-03" db="EMBL/GenBank/DDBJ databases">
        <authorList>
            <person name="Ploux O."/>
        </authorList>
    </citation>
    <scope>NUCLEOTIDE SEQUENCE [LARGE SCALE GENOMIC DNA]</scope>
    <source>
        <strain evidence="2">PP9</strain>
    </source>
</reference>
<dbReference type="KEGG" id="rst:ATY39_05945"/>
<evidence type="ECO:0000313" key="2">
    <source>
        <dbReference type="Proteomes" id="UP000076021"/>
    </source>
</evidence>
<dbReference type="EMBL" id="CP014806">
    <property type="protein sequence ID" value="AMW99039.1"/>
    <property type="molecule type" value="Genomic_DNA"/>
</dbReference>
<dbReference type="Proteomes" id="UP000076021">
    <property type="component" value="Chromosome"/>
</dbReference>
<accession>A0A143HC86</accession>
<name>A0A143HC86_9BACL</name>
<reference evidence="1 2" key="1">
    <citation type="journal article" date="2016" name="Genome Announc.">
        <title>Whole-Genome Sequence of Rummeliibacillus stabekisii Strain PP9 Isolated from Antarctic Soil.</title>
        <authorList>
            <person name="da Mota F.F."/>
            <person name="Vollu R.E."/>
            <person name="Jurelevicius D."/>
            <person name="Seldin L."/>
        </authorList>
    </citation>
    <scope>NUCLEOTIDE SEQUENCE [LARGE SCALE GENOMIC DNA]</scope>
    <source>
        <strain evidence="1 2">PP9</strain>
    </source>
</reference>
<dbReference type="OrthoDB" id="2963823at2"/>
<evidence type="ECO:0000313" key="1">
    <source>
        <dbReference type="EMBL" id="AMW99039.1"/>
    </source>
</evidence>
<organism evidence="1 2">
    <name type="scientific">Rummeliibacillus stabekisii</name>
    <dbReference type="NCBI Taxonomy" id="241244"/>
    <lineage>
        <taxon>Bacteria</taxon>
        <taxon>Bacillati</taxon>
        <taxon>Bacillota</taxon>
        <taxon>Bacilli</taxon>
        <taxon>Bacillales</taxon>
        <taxon>Caryophanaceae</taxon>
        <taxon>Rummeliibacillus</taxon>
    </lineage>
</organism>